<protein>
    <submittedName>
        <fullName evidence="1">Uncharacterized protein</fullName>
    </submittedName>
</protein>
<name>A0A8S5NMQ3_9CAUD</name>
<dbReference type="EMBL" id="BK015191">
    <property type="protein sequence ID" value="DAD95355.1"/>
    <property type="molecule type" value="Genomic_DNA"/>
</dbReference>
<proteinExistence type="predicted"/>
<sequence>MIQSVKNEKRRNALTVGHEFVRKMNKLAGHSVSNY</sequence>
<organism evidence="1">
    <name type="scientific">Podoviridae sp. ctsNK10</name>
    <dbReference type="NCBI Taxonomy" id="2826582"/>
    <lineage>
        <taxon>Viruses</taxon>
        <taxon>Duplodnaviria</taxon>
        <taxon>Heunggongvirae</taxon>
        <taxon>Uroviricota</taxon>
        <taxon>Caudoviricetes</taxon>
    </lineage>
</organism>
<accession>A0A8S5NMQ3</accession>
<reference evidence="1" key="1">
    <citation type="journal article" date="2021" name="Proc. Natl. Acad. Sci. U.S.A.">
        <title>A Catalog of Tens of Thousands of Viruses from Human Metagenomes Reveals Hidden Associations with Chronic Diseases.</title>
        <authorList>
            <person name="Tisza M.J."/>
            <person name="Buck C.B."/>
        </authorList>
    </citation>
    <scope>NUCLEOTIDE SEQUENCE</scope>
    <source>
        <strain evidence="1">CtsNK10</strain>
    </source>
</reference>
<evidence type="ECO:0000313" key="1">
    <source>
        <dbReference type="EMBL" id="DAD95355.1"/>
    </source>
</evidence>